<dbReference type="PANTHER" id="PTHR30093:SF2">
    <property type="entry name" value="TYPE II SECRETION SYSTEM PROTEIN H"/>
    <property type="match status" value="1"/>
</dbReference>
<accession>A0A5C1A559</accession>
<dbReference type="EMBL" id="CP042425">
    <property type="protein sequence ID" value="QEL14251.1"/>
    <property type="molecule type" value="Genomic_DNA"/>
</dbReference>
<dbReference type="Gene3D" id="3.30.700.10">
    <property type="entry name" value="Glycoprotein, Type 4 Pilin"/>
    <property type="match status" value="1"/>
</dbReference>
<organism evidence="3 4">
    <name type="scientific">Limnoglobus roseus</name>
    <dbReference type="NCBI Taxonomy" id="2598579"/>
    <lineage>
        <taxon>Bacteria</taxon>
        <taxon>Pseudomonadati</taxon>
        <taxon>Planctomycetota</taxon>
        <taxon>Planctomycetia</taxon>
        <taxon>Gemmatales</taxon>
        <taxon>Gemmataceae</taxon>
        <taxon>Limnoglobus</taxon>
    </lineage>
</organism>
<reference evidence="4" key="1">
    <citation type="submission" date="2019-08" db="EMBL/GenBank/DDBJ databases">
        <title>Limnoglobus roseus gen. nov., sp. nov., a novel freshwater planctomycete with a giant genome from the family Gemmataceae.</title>
        <authorList>
            <person name="Kulichevskaya I.S."/>
            <person name="Naumoff D.G."/>
            <person name="Miroshnikov K."/>
            <person name="Ivanova A."/>
            <person name="Philippov D.A."/>
            <person name="Hakobyan A."/>
            <person name="Rijpstra I.C."/>
            <person name="Sinninghe Damste J.S."/>
            <person name="Liesack W."/>
            <person name="Dedysh S.N."/>
        </authorList>
    </citation>
    <scope>NUCLEOTIDE SEQUENCE [LARGE SCALE GENOMIC DNA]</scope>
    <source>
        <strain evidence="4">PX52</strain>
    </source>
</reference>
<dbReference type="AlphaFoldDB" id="A0A5C1A559"/>
<feature type="transmembrane region" description="Helical" evidence="1">
    <location>
        <begin position="12"/>
        <end position="34"/>
    </location>
</feature>
<evidence type="ECO:0000313" key="3">
    <source>
        <dbReference type="EMBL" id="QEL14251.1"/>
    </source>
</evidence>
<dbReference type="Pfam" id="PF07596">
    <property type="entry name" value="SBP_bac_10"/>
    <property type="match status" value="1"/>
</dbReference>
<dbReference type="KEGG" id="lrs:PX52LOC_01121"/>
<dbReference type="InterPro" id="IPR045584">
    <property type="entry name" value="Pilin-like"/>
</dbReference>
<keyword evidence="1" id="KW-0472">Membrane</keyword>
<keyword evidence="1" id="KW-1133">Transmembrane helix</keyword>
<dbReference type="InterPro" id="IPR012902">
    <property type="entry name" value="N_methyl_site"/>
</dbReference>
<dbReference type="InterPro" id="IPR011453">
    <property type="entry name" value="DUF1559"/>
</dbReference>
<dbReference type="NCBIfam" id="TIGR02532">
    <property type="entry name" value="IV_pilin_GFxxxE"/>
    <property type="match status" value="1"/>
</dbReference>
<name>A0A5C1A559_9BACT</name>
<protein>
    <submittedName>
        <fullName evidence="3">Prepilin-type cleavage/methylation domain-containing protein</fullName>
    </submittedName>
</protein>
<proteinExistence type="predicted"/>
<feature type="domain" description="DUF1559" evidence="2">
    <location>
        <begin position="35"/>
        <end position="305"/>
    </location>
</feature>
<evidence type="ECO:0000313" key="4">
    <source>
        <dbReference type="Proteomes" id="UP000324974"/>
    </source>
</evidence>
<gene>
    <name evidence="3" type="ORF">PX52LOC_01121</name>
</gene>
<dbReference type="SUPFAM" id="SSF54523">
    <property type="entry name" value="Pili subunits"/>
    <property type="match status" value="1"/>
</dbReference>
<evidence type="ECO:0000256" key="1">
    <source>
        <dbReference type="SAM" id="Phobius"/>
    </source>
</evidence>
<evidence type="ECO:0000259" key="2">
    <source>
        <dbReference type="Pfam" id="PF07596"/>
    </source>
</evidence>
<dbReference type="PROSITE" id="PS00409">
    <property type="entry name" value="PROKAR_NTER_METHYL"/>
    <property type="match status" value="1"/>
</dbReference>
<keyword evidence="4" id="KW-1185">Reference proteome</keyword>
<dbReference type="RefSeq" id="WP_168218820.1">
    <property type="nucleotide sequence ID" value="NZ_CP042425.1"/>
</dbReference>
<keyword evidence="1" id="KW-0812">Transmembrane</keyword>
<dbReference type="Pfam" id="PF07963">
    <property type="entry name" value="N_methyl"/>
    <property type="match status" value="1"/>
</dbReference>
<sequence>MNLPPRRRSGFTLIELLVVIAIIAILIGLLLPAVQKVREAAARAKCGNNLKQIGIGAHAYHDTQGALPYGQFGGYANNGALPVGPAWAAKSCVTWQVLMLPYIEQGPSYDAIYTWALANATATPMYSAPATLIQNPYPMFTCPSDPNGVKTKPASNNEGFHSNYAGNNGNTLFWDNTTALPKAGGKSNGGVILAGDRVRLTDIKDGTSNTLLAAEILTWTPGDDRRGRLFNSYQGETFFSTLNAPNTSVADAQFSCGANLPSFMPCTAVGSAQNSINSARSSHTGGVNALNSDGSLRFVRNTVDVTAWSAIGTRYGGESSTNAE</sequence>
<dbReference type="Proteomes" id="UP000324974">
    <property type="component" value="Chromosome"/>
</dbReference>
<dbReference type="PANTHER" id="PTHR30093">
    <property type="entry name" value="GENERAL SECRETION PATHWAY PROTEIN G"/>
    <property type="match status" value="1"/>
</dbReference>